<sequence>MGIERGLNEVMGIKRGIVRVKRDLKKVTEDKVDLEYLVRVKRGLKKVMEDEVDLEKGPERSERDWQGVTSEAGFILTSEEICTLREPRKGLMKSSVELGENEL</sequence>
<comment type="caution">
    <text evidence="1">The sequence shown here is derived from an EMBL/GenBank/DDBJ whole genome shotgun (WGS) entry which is preliminary data.</text>
</comment>
<protein>
    <submittedName>
        <fullName evidence="1">Uncharacterized protein</fullName>
    </submittedName>
</protein>
<dbReference type="EMBL" id="MU128941">
    <property type="protein sequence ID" value="KAF9516279.1"/>
    <property type="molecule type" value="Genomic_DNA"/>
</dbReference>
<evidence type="ECO:0000313" key="2">
    <source>
        <dbReference type="Proteomes" id="UP000886523"/>
    </source>
</evidence>
<accession>A0A9P6DYS3</accession>
<reference evidence="1" key="1">
    <citation type="journal article" date="2020" name="Nat. Commun.">
        <title>Large-scale genome sequencing of mycorrhizal fungi provides insights into the early evolution of symbiotic traits.</title>
        <authorList>
            <person name="Miyauchi S."/>
            <person name="Kiss E."/>
            <person name="Kuo A."/>
            <person name="Drula E."/>
            <person name="Kohler A."/>
            <person name="Sanchez-Garcia M."/>
            <person name="Morin E."/>
            <person name="Andreopoulos B."/>
            <person name="Barry K.W."/>
            <person name="Bonito G."/>
            <person name="Buee M."/>
            <person name="Carver A."/>
            <person name="Chen C."/>
            <person name="Cichocki N."/>
            <person name="Clum A."/>
            <person name="Culley D."/>
            <person name="Crous P.W."/>
            <person name="Fauchery L."/>
            <person name="Girlanda M."/>
            <person name="Hayes R.D."/>
            <person name="Keri Z."/>
            <person name="LaButti K."/>
            <person name="Lipzen A."/>
            <person name="Lombard V."/>
            <person name="Magnuson J."/>
            <person name="Maillard F."/>
            <person name="Murat C."/>
            <person name="Nolan M."/>
            <person name="Ohm R.A."/>
            <person name="Pangilinan J."/>
            <person name="Pereira M.F."/>
            <person name="Perotto S."/>
            <person name="Peter M."/>
            <person name="Pfister S."/>
            <person name="Riley R."/>
            <person name="Sitrit Y."/>
            <person name="Stielow J.B."/>
            <person name="Szollosi G."/>
            <person name="Zifcakova L."/>
            <person name="Stursova M."/>
            <person name="Spatafora J.W."/>
            <person name="Tedersoo L."/>
            <person name="Vaario L.M."/>
            <person name="Yamada A."/>
            <person name="Yan M."/>
            <person name="Wang P."/>
            <person name="Xu J."/>
            <person name="Bruns T."/>
            <person name="Baldrian P."/>
            <person name="Vilgalys R."/>
            <person name="Dunand C."/>
            <person name="Henrissat B."/>
            <person name="Grigoriev I.V."/>
            <person name="Hibbett D."/>
            <person name="Nagy L.G."/>
            <person name="Martin F.M."/>
        </authorList>
    </citation>
    <scope>NUCLEOTIDE SEQUENCE</scope>
    <source>
        <strain evidence="1">UP504</strain>
    </source>
</reference>
<dbReference type="AlphaFoldDB" id="A0A9P6DYS3"/>
<keyword evidence="2" id="KW-1185">Reference proteome</keyword>
<name>A0A9P6DYS3_9AGAM</name>
<dbReference type="Proteomes" id="UP000886523">
    <property type="component" value="Unassembled WGS sequence"/>
</dbReference>
<gene>
    <name evidence="1" type="ORF">BS47DRAFT_1360460</name>
</gene>
<evidence type="ECO:0000313" key="1">
    <source>
        <dbReference type="EMBL" id="KAF9516279.1"/>
    </source>
</evidence>
<proteinExistence type="predicted"/>
<organism evidence="1 2">
    <name type="scientific">Hydnum rufescens UP504</name>
    <dbReference type="NCBI Taxonomy" id="1448309"/>
    <lineage>
        <taxon>Eukaryota</taxon>
        <taxon>Fungi</taxon>
        <taxon>Dikarya</taxon>
        <taxon>Basidiomycota</taxon>
        <taxon>Agaricomycotina</taxon>
        <taxon>Agaricomycetes</taxon>
        <taxon>Cantharellales</taxon>
        <taxon>Hydnaceae</taxon>
        <taxon>Hydnum</taxon>
    </lineage>
</organism>